<sequence>MSSSTPLNRAADSLKRATSALGSKIRSVGGSGKRPGGQPVGQPGNRPRPGNGRGKQSKLHPAAVWAEAAGTAGELLAPVWSKVRAYWLRFAWPVLSVVSVLGWVVLAAAVALWIAGQSWGWQEAKSAAMVAFLLFVFAIAFIVGRSAYGVVLDLARTRVAVGDDAVGSIAVSNVSARPLLPASLELPVGANTAVFHLPRMKPAQVHEDLFTIPTARRAVIVVGPVRSVRADPLHLLRRRVLWTEPVDLYVHPRTVPLGGSAAGFIRDLEGMPTTELSSADVSFHALRDYVPGDDRRHIHWKTTARTNKLMVRQFEETRRAHLAISLSINTDEYDSEHEFEMAISVAGSIGRQAIREQRELDVLTQKGPLRCETGRNLLDDMTRIVGAPMRKTAVDLARTLSDTVPNASVVFFVVGSQVTATELRSAAASIMPGVRSLAVRVQPGAAPSRANIADLTVLTVGDLDDLAIVLRKAAA</sequence>
<dbReference type="InterPro" id="IPR002881">
    <property type="entry name" value="DUF58"/>
</dbReference>
<dbReference type="AlphaFoldDB" id="A0AAX3ELX7"/>
<proteinExistence type="predicted"/>
<evidence type="ECO:0000256" key="1">
    <source>
        <dbReference type="SAM" id="MobiDB-lite"/>
    </source>
</evidence>
<keyword evidence="2" id="KW-0472">Membrane</keyword>
<evidence type="ECO:0000256" key="2">
    <source>
        <dbReference type="SAM" id="Phobius"/>
    </source>
</evidence>
<feature type="transmembrane region" description="Helical" evidence="2">
    <location>
        <begin position="90"/>
        <end position="115"/>
    </location>
</feature>
<feature type="compositionally biased region" description="Low complexity" evidence="1">
    <location>
        <begin position="40"/>
        <end position="50"/>
    </location>
</feature>
<gene>
    <name evidence="4" type="ORF">NL394_06995</name>
</gene>
<protein>
    <submittedName>
        <fullName evidence="4">DUF58 domain-containing protein</fullName>
    </submittedName>
</protein>
<name>A0AAX3ELX7_PAEUR</name>
<dbReference type="EMBL" id="CP101185">
    <property type="protein sequence ID" value="UYV98948.1"/>
    <property type="molecule type" value="Genomic_DNA"/>
</dbReference>
<evidence type="ECO:0000313" key="4">
    <source>
        <dbReference type="EMBL" id="UYV98948.1"/>
    </source>
</evidence>
<dbReference type="PANTHER" id="PTHR34351">
    <property type="entry name" value="SLR1927 PROTEIN-RELATED"/>
    <property type="match status" value="1"/>
</dbReference>
<feature type="domain" description="DUF58" evidence="3">
    <location>
        <begin position="286"/>
        <end position="442"/>
    </location>
</feature>
<feature type="region of interest" description="Disordered" evidence="1">
    <location>
        <begin position="22"/>
        <end position="57"/>
    </location>
</feature>
<keyword evidence="2" id="KW-1133">Transmembrane helix</keyword>
<reference evidence="4" key="1">
    <citation type="submission" date="2022-07" db="EMBL/GenBank/DDBJ databases">
        <authorList>
            <person name="Wu T."/>
        </authorList>
    </citation>
    <scope>NUCLEOTIDE SEQUENCE</scope>
    <source>
        <strain evidence="4">SD-1</strain>
    </source>
</reference>
<dbReference type="Proteomes" id="UP001163293">
    <property type="component" value="Chromosome"/>
</dbReference>
<feature type="compositionally biased region" description="Gly residues" evidence="1">
    <location>
        <begin position="29"/>
        <end position="39"/>
    </location>
</feature>
<feature type="transmembrane region" description="Helical" evidence="2">
    <location>
        <begin position="127"/>
        <end position="148"/>
    </location>
</feature>
<accession>A0AAX3ELX7</accession>
<evidence type="ECO:0000313" key="5">
    <source>
        <dbReference type="Proteomes" id="UP001163293"/>
    </source>
</evidence>
<keyword evidence="2" id="KW-0812">Transmembrane</keyword>
<organism evidence="4 5">
    <name type="scientific">Paenarthrobacter ureafaciens</name>
    <dbReference type="NCBI Taxonomy" id="37931"/>
    <lineage>
        <taxon>Bacteria</taxon>
        <taxon>Bacillati</taxon>
        <taxon>Actinomycetota</taxon>
        <taxon>Actinomycetes</taxon>
        <taxon>Micrococcales</taxon>
        <taxon>Micrococcaceae</taxon>
        <taxon>Paenarthrobacter</taxon>
    </lineage>
</organism>
<dbReference type="Pfam" id="PF01882">
    <property type="entry name" value="DUF58"/>
    <property type="match status" value="1"/>
</dbReference>
<keyword evidence="5" id="KW-1185">Reference proteome</keyword>
<evidence type="ECO:0000259" key="3">
    <source>
        <dbReference type="Pfam" id="PF01882"/>
    </source>
</evidence>
<dbReference type="RefSeq" id="WP_021471392.1">
    <property type="nucleotide sequence ID" value="NZ_CP043010.1"/>
</dbReference>